<organism evidence="2 3">
    <name type="scientific">Embleya scabrispora</name>
    <dbReference type="NCBI Taxonomy" id="159449"/>
    <lineage>
        <taxon>Bacteria</taxon>
        <taxon>Bacillati</taxon>
        <taxon>Actinomycetota</taxon>
        <taxon>Actinomycetes</taxon>
        <taxon>Kitasatosporales</taxon>
        <taxon>Streptomycetaceae</taxon>
        <taxon>Embleya</taxon>
    </lineage>
</organism>
<sequence>MDGRSPESAPQACAQGPDTGVGPALAERPGSGPVRCRRPARRLRPDPQQPDAAGEPNARRTARSLPRLEDAHRR</sequence>
<evidence type="ECO:0000313" key="3">
    <source>
        <dbReference type="Proteomes" id="UP000190037"/>
    </source>
</evidence>
<dbReference type="EMBL" id="MWQN01000001">
    <property type="protein sequence ID" value="OPC84696.1"/>
    <property type="molecule type" value="Genomic_DNA"/>
</dbReference>
<accession>A0A1T3P6J0</accession>
<gene>
    <name evidence="2" type="ORF">B4N89_30630</name>
</gene>
<evidence type="ECO:0000256" key="1">
    <source>
        <dbReference type="SAM" id="MobiDB-lite"/>
    </source>
</evidence>
<feature type="region of interest" description="Disordered" evidence="1">
    <location>
        <begin position="1"/>
        <end position="74"/>
    </location>
</feature>
<name>A0A1T3P6J0_9ACTN</name>
<keyword evidence="3" id="KW-1185">Reference proteome</keyword>
<dbReference type="Proteomes" id="UP000190037">
    <property type="component" value="Unassembled WGS sequence"/>
</dbReference>
<protein>
    <submittedName>
        <fullName evidence="2">Uncharacterized protein</fullName>
    </submittedName>
</protein>
<proteinExistence type="predicted"/>
<dbReference type="AlphaFoldDB" id="A0A1T3P6J0"/>
<evidence type="ECO:0000313" key="2">
    <source>
        <dbReference type="EMBL" id="OPC84696.1"/>
    </source>
</evidence>
<reference evidence="2 3" key="1">
    <citation type="submission" date="2017-03" db="EMBL/GenBank/DDBJ databases">
        <title>Draft genome sequence of Streptomyces scabrisporus NF3, endophyte isolated from Amphipterygium adstringens.</title>
        <authorList>
            <person name="Vazquez M."/>
            <person name="Ceapa C.D."/>
            <person name="Rodriguez Luna D."/>
            <person name="Sanchez Esquivel S."/>
        </authorList>
    </citation>
    <scope>NUCLEOTIDE SEQUENCE [LARGE SCALE GENOMIC DNA]</scope>
    <source>
        <strain evidence="2 3">NF3</strain>
    </source>
</reference>
<comment type="caution">
    <text evidence="2">The sequence shown here is derived from an EMBL/GenBank/DDBJ whole genome shotgun (WGS) entry which is preliminary data.</text>
</comment>